<organism evidence="1 2">
    <name type="scientific">Fodinibius sediminis</name>
    <dbReference type="NCBI Taxonomy" id="1214077"/>
    <lineage>
        <taxon>Bacteria</taxon>
        <taxon>Pseudomonadati</taxon>
        <taxon>Balneolota</taxon>
        <taxon>Balneolia</taxon>
        <taxon>Balneolales</taxon>
        <taxon>Balneolaceae</taxon>
        <taxon>Fodinibius</taxon>
    </lineage>
</organism>
<keyword evidence="2" id="KW-1185">Reference proteome</keyword>
<dbReference type="AlphaFoldDB" id="A0A521E9L4"/>
<reference evidence="1 2" key="1">
    <citation type="submission" date="2017-05" db="EMBL/GenBank/DDBJ databases">
        <authorList>
            <person name="Varghese N."/>
            <person name="Submissions S."/>
        </authorList>
    </citation>
    <scope>NUCLEOTIDE SEQUENCE [LARGE SCALE GENOMIC DNA]</scope>
    <source>
        <strain evidence="1 2">DSM 21194</strain>
    </source>
</reference>
<protein>
    <submittedName>
        <fullName evidence="1">Uncharacterized protein</fullName>
    </submittedName>
</protein>
<evidence type="ECO:0000313" key="1">
    <source>
        <dbReference type="EMBL" id="SMO80452.1"/>
    </source>
</evidence>
<evidence type="ECO:0000313" key="2">
    <source>
        <dbReference type="Proteomes" id="UP000317593"/>
    </source>
</evidence>
<proteinExistence type="predicted"/>
<dbReference type="Proteomes" id="UP000317593">
    <property type="component" value="Unassembled WGS sequence"/>
</dbReference>
<accession>A0A521E9L4</accession>
<gene>
    <name evidence="1" type="ORF">SAMN06265218_11425</name>
</gene>
<dbReference type="EMBL" id="FXTH01000014">
    <property type="protein sequence ID" value="SMO80452.1"/>
    <property type="molecule type" value="Genomic_DNA"/>
</dbReference>
<name>A0A521E9L4_9BACT</name>
<sequence length="52" mass="6135">MGWVNKCSTISKAYEKIQFQRITRDEYETTFKISADGMHFLSAVPGPRYLYR</sequence>